<evidence type="ECO:0008006" key="3">
    <source>
        <dbReference type="Google" id="ProtNLM"/>
    </source>
</evidence>
<accession>A0A942UVQ7</accession>
<evidence type="ECO:0000313" key="1">
    <source>
        <dbReference type="EMBL" id="MBS4538375.1"/>
    </source>
</evidence>
<name>A0A942UVQ7_9FIRM</name>
<comment type="caution">
    <text evidence="1">The sequence shown here is derived from an EMBL/GenBank/DDBJ whole genome shotgun (WGS) entry which is preliminary data.</text>
</comment>
<organism evidence="1 2">
    <name type="scientific">Anaeromonas frigoriresistens</name>
    <dbReference type="NCBI Taxonomy" id="2683708"/>
    <lineage>
        <taxon>Bacteria</taxon>
        <taxon>Bacillati</taxon>
        <taxon>Bacillota</taxon>
        <taxon>Tissierellia</taxon>
        <taxon>Tissierellales</taxon>
        <taxon>Thermohalobacteraceae</taxon>
        <taxon>Anaeromonas</taxon>
    </lineage>
</organism>
<gene>
    <name evidence="1" type="ORF">GOQ27_07855</name>
</gene>
<proteinExistence type="predicted"/>
<dbReference type="AlphaFoldDB" id="A0A942UVQ7"/>
<protein>
    <recommendedName>
        <fullName evidence="3">Permuted papain-like amidase enzyme, YaeF/YiiX, C92 family</fullName>
    </recommendedName>
</protein>
<dbReference type="Proteomes" id="UP000724672">
    <property type="component" value="Unassembled WGS sequence"/>
</dbReference>
<evidence type="ECO:0000313" key="2">
    <source>
        <dbReference type="Proteomes" id="UP000724672"/>
    </source>
</evidence>
<keyword evidence="2" id="KW-1185">Reference proteome</keyword>
<dbReference type="EMBL" id="WSFT01000031">
    <property type="protein sequence ID" value="MBS4538375.1"/>
    <property type="molecule type" value="Genomic_DNA"/>
</dbReference>
<dbReference type="InterPro" id="IPR038765">
    <property type="entry name" value="Papain-like_cys_pep_sf"/>
</dbReference>
<dbReference type="Gene3D" id="3.90.1720.10">
    <property type="entry name" value="endopeptidase domain like (from Nostoc punctiforme)"/>
    <property type="match status" value="1"/>
</dbReference>
<dbReference type="RefSeq" id="WP_203366298.1">
    <property type="nucleotide sequence ID" value="NZ_WSFT01000031.1"/>
</dbReference>
<sequence>MEKYYLYIVLSRPNTAVSKMIKLIKNDQFTHASISLDKDIEYMYSFGRRNTYNPFIGRFKQEDINEGIYRFHRDVPGLVMEVETTKEQYERAKILLDHFILNSDSYKYNYKGLIYNLLNKPVCKDDRFLCSEFVYYILNESYIADLKVSRNLVRPQNLLNIEGEIIYEGNLKQIRFPHQVKNRRLHSLMNKIGINF</sequence>
<dbReference type="SUPFAM" id="SSF54001">
    <property type="entry name" value="Cysteine proteinases"/>
    <property type="match status" value="1"/>
</dbReference>
<reference evidence="1" key="1">
    <citation type="submission" date="2019-12" db="EMBL/GenBank/DDBJ databases">
        <title>Clostridiaceae gen. nov. sp. nov., isolated from sediment in Xinjiang, China.</title>
        <authorList>
            <person name="Zhang R."/>
        </authorList>
    </citation>
    <scope>NUCLEOTIDE SEQUENCE</scope>
    <source>
        <strain evidence="1">D2Q-11</strain>
    </source>
</reference>